<accession>A0A834RCB0</accession>
<dbReference type="EMBL" id="WVUK01000056">
    <property type="protein sequence ID" value="KAF7492876.1"/>
    <property type="molecule type" value="Genomic_DNA"/>
</dbReference>
<proteinExistence type="predicted"/>
<evidence type="ECO:0000256" key="1">
    <source>
        <dbReference type="SAM" id="MobiDB-lite"/>
    </source>
</evidence>
<protein>
    <submittedName>
        <fullName evidence="2 3">Uncharacterized protein</fullName>
    </submittedName>
</protein>
<dbReference type="InterPro" id="IPR012337">
    <property type="entry name" value="RNaseH-like_sf"/>
</dbReference>
<feature type="compositionally biased region" description="Basic and acidic residues" evidence="1">
    <location>
        <begin position="666"/>
        <end position="689"/>
    </location>
</feature>
<reference evidence="3" key="3">
    <citation type="submission" date="2022-06" db="UniProtKB">
        <authorList>
            <consortium name="EnsemblMetazoa"/>
        </authorList>
    </citation>
    <scope>IDENTIFICATION</scope>
</reference>
<dbReference type="SUPFAM" id="SSF53098">
    <property type="entry name" value="Ribonuclease H-like"/>
    <property type="match status" value="1"/>
</dbReference>
<dbReference type="EnsemblMetazoa" id="SSS_8860s_mrna">
    <property type="protein sequence ID" value="KAF7492876.1"/>
    <property type="gene ID" value="SSS_8860"/>
</dbReference>
<feature type="region of interest" description="Disordered" evidence="1">
    <location>
        <begin position="834"/>
        <end position="857"/>
    </location>
</feature>
<evidence type="ECO:0000313" key="3">
    <source>
        <dbReference type="EnsemblMetazoa" id="KAF7492876.1"/>
    </source>
</evidence>
<feature type="compositionally biased region" description="Polar residues" evidence="1">
    <location>
        <begin position="633"/>
        <end position="644"/>
    </location>
</feature>
<reference evidence="4" key="1">
    <citation type="journal article" date="2020" name="PLoS Negl. Trop. Dis.">
        <title>High-quality nuclear genome for Sarcoptes scabiei-A critical resource for a neglected parasite.</title>
        <authorList>
            <person name="Korhonen P.K."/>
            <person name="Gasser R.B."/>
            <person name="Ma G."/>
            <person name="Wang T."/>
            <person name="Stroehlein A.J."/>
            <person name="Young N.D."/>
            <person name="Ang C.S."/>
            <person name="Fernando D.D."/>
            <person name="Lu H.C."/>
            <person name="Taylor S."/>
            <person name="Reynolds S.L."/>
            <person name="Mofiz E."/>
            <person name="Najaraj S.H."/>
            <person name="Gowda H."/>
            <person name="Madugundu A."/>
            <person name="Renuse S."/>
            <person name="Holt D."/>
            <person name="Pandey A."/>
            <person name="Papenfuss A.T."/>
            <person name="Fischer K."/>
        </authorList>
    </citation>
    <scope>NUCLEOTIDE SEQUENCE [LARGE SCALE GENOMIC DNA]</scope>
</reference>
<sequence>MLFDDGMMMQSKTNLAIYSSRITYLKKDRSNRMNEGKGNDHDYIGDDCLEECIHKNKIKNNFNDNKMDHKSNPSMTIIDNDRFNAIGSNKSLNRLLNSQKYSSRFVIVPSSSSPASSSSSLSPSIRFDWKQSMNNHLDRHHKMNNESDNCLERKENIDVDDDDGMLMRATTLKTSIDNKETTSNATRTVNRINPIDRFPSKQIPRFITMECILFYFIVLFSINNNGTSLPSSEMNLKESSPYQNGTVQIEKLVSKLKRKSIDNYHNPTSLLNQNGKENNSLNLREIQAMKQMKRNHLNSSHHYQNQQLHPDSVLINNQQRDFVGDDGGGGNNTVVINLDEMNLDDSSANTVYFNSLENNNGYVTGENPNKYSKSMLMANGIRRKKRDLSSPSSMNGSYQTHTNKMLCVRENNGNDYHHNDVQDHRDGSANNMNLNGNHRHLHHQQRNKNINDCSVNNSNNNTSVYDSVENAEDYLAIDASSDADLYNDDINDLLMSALISQGIELDFVQNSYFQKFINTLVKYSSTVQPNSYRLPDVDRFTTCYVNSLVEKFDYETAKLFFECDSIVIAFDSVVQNRENPLVISNTDSKLKSSSPLSSVYVPNNGRRLNVNLLISIANSTLSLYYKTIICSSPQSASNTPSIKSETMEEVNKDDDVAEDEAIASSSDEKEKSVKEEPESSGKIKSDTSLEQKFQSNKKSSLNGNVNDADDENSVYLKFLNNQIDSLINKLGPDQVNAVILPYKDPQTSNLITSYLSACHSHIVPLTNSFLQFNELLCDICCTPTISSLIKQSIDLFKELETNLFDFQQENQKLWRQVFEADKLKIFNFLDSQTQQKPHQNDDGEMNGVGSPQSLPSSFSSSSSSSIFLNSITSSSSSSTSPQSDWISLYLMFSWFSVASDCISKLFTFADDDDTCLQKILNKFNLQSETDLKKFFDSISIVFNFLTPFIKAIYSIENESVVISDIIKIYFDLKSTISESKFFNGIGDLCGKLERQTIDSIIHDHLQEQNFSRYYFLAYYLDPRFRDDYQIESNEELTAQVYDALFNYANTLGCVNNDDEDREKLMVSLEEFRNGDKLYGMQLLKCPKSPSKFWKHLRRFPGTSKLSYCASRLLSISARSMLLRTPSMDHSTKWLQEKVLKKLSTDDTIGTDRTTILEKILPIKSYLQSQLSFQNGSGSFLAIDDVIGGCGEVIVEQHPSSTMNWSVKNIVKENGGGNNQSQQPQNLNTMHNQCDGQFTSADIFSIVNNVVRSLNHFQHHIIAQSSTSMASSTFAIEDQSTSST</sequence>
<reference evidence="2" key="2">
    <citation type="submission" date="2020-01" db="EMBL/GenBank/DDBJ databases">
        <authorList>
            <person name="Korhonen P.K.K."/>
            <person name="Guangxu M.G."/>
            <person name="Wang T.W."/>
            <person name="Stroehlein A.J.S."/>
            <person name="Young N.D."/>
            <person name="Ang C.-S.A."/>
            <person name="Fernando D.W.F."/>
            <person name="Lu H.L."/>
            <person name="Taylor S.T."/>
            <person name="Ehtesham M.E.M."/>
            <person name="Najaraj S.H.N."/>
            <person name="Harsha G.H.G."/>
            <person name="Madugundu A.M."/>
            <person name="Renuse S.R."/>
            <person name="Holt D.H."/>
            <person name="Pandey A.P."/>
            <person name="Papenfuss A.P."/>
            <person name="Gasser R.B.G."/>
            <person name="Fischer K.F."/>
        </authorList>
    </citation>
    <scope>NUCLEOTIDE SEQUENCE</scope>
    <source>
        <strain evidence="2">SSS_KF_BRIS2020</strain>
    </source>
</reference>
<evidence type="ECO:0000313" key="2">
    <source>
        <dbReference type="EMBL" id="KAF7492876.1"/>
    </source>
</evidence>
<evidence type="ECO:0000313" key="4">
    <source>
        <dbReference type="Proteomes" id="UP000070412"/>
    </source>
</evidence>
<feature type="compositionally biased region" description="Basic and acidic residues" evidence="1">
    <location>
        <begin position="645"/>
        <end position="654"/>
    </location>
</feature>
<dbReference type="OrthoDB" id="6506790at2759"/>
<dbReference type="Proteomes" id="UP000070412">
    <property type="component" value="Unassembled WGS sequence"/>
</dbReference>
<gene>
    <name evidence="2" type="ORF">SSS_8860</name>
</gene>
<name>A0A834RCB0_SARSC</name>
<feature type="region of interest" description="Disordered" evidence="1">
    <location>
        <begin position="633"/>
        <end position="689"/>
    </location>
</feature>
<organism evidence="2">
    <name type="scientific">Sarcoptes scabiei</name>
    <name type="common">Itch mite</name>
    <name type="synonym">Acarus scabiei</name>
    <dbReference type="NCBI Taxonomy" id="52283"/>
    <lineage>
        <taxon>Eukaryota</taxon>
        <taxon>Metazoa</taxon>
        <taxon>Ecdysozoa</taxon>
        <taxon>Arthropoda</taxon>
        <taxon>Chelicerata</taxon>
        <taxon>Arachnida</taxon>
        <taxon>Acari</taxon>
        <taxon>Acariformes</taxon>
        <taxon>Sarcoptiformes</taxon>
        <taxon>Astigmata</taxon>
        <taxon>Psoroptidia</taxon>
        <taxon>Sarcoptoidea</taxon>
        <taxon>Sarcoptidae</taxon>
        <taxon>Sarcoptinae</taxon>
        <taxon>Sarcoptes</taxon>
    </lineage>
</organism>
<keyword evidence="4" id="KW-1185">Reference proteome</keyword>